<evidence type="ECO:0000313" key="1">
    <source>
        <dbReference type="EMBL" id="MEX3935079.1"/>
    </source>
</evidence>
<organism evidence="1 2">
    <name type="scientific">Paraburkholderia phymatum</name>
    <dbReference type="NCBI Taxonomy" id="148447"/>
    <lineage>
        <taxon>Bacteria</taxon>
        <taxon>Pseudomonadati</taxon>
        <taxon>Pseudomonadota</taxon>
        <taxon>Betaproteobacteria</taxon>
        <taxon>Burkholderiales</taxon>
        <taxon>Burkholderiaceae</taxon>
        <taxon>Paraburkholderia</taxon>
    </lineage>
</organism>
<gene>
    <name evidence="1" type="ORF">AB4Y32_25360</name>
</gene>
<evidence type="ECO:0000313" key="2">
    <source>
        <dbReference type="Proteomes" id="UP001558850"/>
    </source>
</evidence>
<dbReference type="EMBL" id="JBFRCH010000017">
    <property type="protein sequence ID" value="MEX3935079.1"/>
    <property type="molecule type" value="Genomic_DNA"/>
</dbReference>
<sequence>MAWSDDACSLIKQFEGCKLKAYPDPATGAAPWTIGYGATGPKIGPGTVWTQVQADADLQERVTALGAHITSEVRIPLSDEETAALVSFTYNVGTGNFDHSTLLKKLNAGDIQGAADEFPKWNLAAGKVLAGLVHRRSGEMAEFLLGANFTVGSPTNPEGVAA</sequence>
<proteinExistence type="predicted"/>
<protein>
    <submittedName>
        <fullName evidence="1">Lysozyme</fullName>
    </submittedName>
</protein>
<comment type="caution">
    <text evidence="1">The sequence shown here is derived from an EMBL/GenBank/DDBJ whole genome shotgun (WGS) entry which is preliminary data.</text>
</comment>
<keyword evidence="2" id="KW-1185">Reference proteome</keyword>
<reference evidence="1" key="1">
    <citation type="submission" date="2024-07" db="EMBL/GenBank/DDBJ databases">
        <title>A survey of Mimosa microsymbionts across Brazilian biomes reveals a high diversity of Paraburkholderia nodulating endemic species, but also that Cupriavidus is common as a symbiont of widespread species.</title>
        <authorList>
            <person name="Rouws L."/>
            <person name="Barauna A."/>
            <person name="Beukes C."/>
            <person name="Rouws J.R.C."/>
            <person name="De Faria S.M."/>
            <person name="Gross E."/>
            <person name="Bueno Dos Reis Junior F."/>
            <person name="Simon M.F."/>
            <person name="Maluk M."/>
            <person name="Odee D.W."/>
            <person name="Kenicer G."/>
            <person name="Young J.P.W."/>
            <person name="Reis V.M."/>
            <person name="Zilli J."/>
            <person name="James E.K."/>
        </authorList>
    </citation>
    <scope>NUCLEOTIDE SEQUENCE</scope>
    <source>
        <strain evidence="1">EG181B</strain>
    </source>
</reference>
<accession>A0ACC6U636</accession>
<name>A0ACC6U636_9BURK</name>
<dbReference type="Proteomes" id="UP001558850">
    <property type="component" value="Unassembled WGS sequence"/>
</dbReference>